<evidence type="ECO:0000256" key="10">
    <source>
        <dbReference type="ARBA" id="ARBA00022679"/>
    </source>
</evidence>
<keyword evidence="16" id="KW-0594">Phospholipid biosynthesis</keyword>
<evidence type="ECO:0000313" key="20">
    <source>
        <dbReference type="EMBL" id="MDQ0337295.1"/>
    </source>
</evidence>
<dbReference type="Pfam" id="PF01148">
    <property type="entry name" value="CTP_transf_1"/>
    <property type="match status" value="1"/>
</dbReference>
<comment type="caution">
    <text evidence="20">The sequence shown here is derived from an EMBL/GenBank/DDBJ whole genome shotgun (WGS) entry which is preliminary data.</text>
</comment>
<evidence type="ECO:0000256" key="2">
    <source>
        <dbReference type="ARBA" id="ARBA00004651"/>
    </source>
</evidence>
<comment type="pathway">
    <text evidence="4">Lipid metabolism.</text>
</comment>
<gene>
    <name evidence="20" type="ORF">J2S00_000065</name>
</gene>
<dbReference type="PANTHER" id="PTHR46382">
    <property type="entry name" value="PHOSPHATIDATE CYTIDYLYLTRANSFERASE"/>
    <property type="match status" value="1"/>
</dbReference>
<keyword evidence="13 19" id="KW-1133">Transmembrane helix</keyword>
<evidence type="ECO:0000256" key="16">
    <source>
        <dbReference type="ARBA" id="ARBA00023209"/>
    </source>
</evidence>
<protein>
    <recommendedName>
        <fullName evidence="7 18">Phosphatidate cytidylyltransferase</fullName>
        <ecNumber evidence="6 18">2.7.7.41</ecNumber>
    </recommendedName>
</protein>
<name>A0ABU0CLK7_9BACI</name>
<keyword evidence="10 18" id="KW-0808">Transferase</keyword>
<organism evidence="20 21">
    <name type="scientific">Caldalkalibacillus uzonensis</name>
    <dbReference type="NCBI Taxonomy" id="353224"/>
    <lineage>
        <taxon>Bacteria</taxon>
        <taxon>Bacillati</taxon>
        <taxon>Bacillota</taxon>
        <taxon>Bacilli</taxon>
        <taxon>Bacillales</taxon>
        <taxon>Bacillaceae</taxon>
        <taxon>Caldalkalibacillus</taxon>
    </lineage>
</organism>
<comment type="catalytic activity">
    <reaction evidence="1 18">
        <text>a 1,2-diacyl-sn-glycero-3-phosphate + CTP + H(+) = a CDP-1,2-diacyl-sn-glycerol + diphosphate</text>
        <dbReference type="Rhea" id="RHEA:16229"/>
        <dbReference type="ChEBI" id="CHEBI:15378"/>
        <dbReference type="ChEBI" id="CHEBI:33019"/>
        <dbReference type="ChEBI" id="CHEBI:37563"/>
        <dbReference type="ChEBI" id="CHEBI:58332"/>
        <dbReference type="ChEBI" id="CHEBI:58608"/>
        <dbReference type="EC" id="2.7.7.41"/>
    </reaction>
</comment>
<dbReference type="PROSITE" id="PS01315">
    <property type="entry name" value="CDS"/>
    <property type="match status" value="1"/>
</dbReference>
<evidence type="ECO:0000313" key="21">
    <source>
        <dbReference type="Proteomes" id="UP001232445"/>
    </source>
</evidence>
<evidence type="ECO:0000256" key="6">
    <source>
        <dbReference type="ARBA" id="ARBA00012487"/>
    </source>
</evidence>
<sequence>MKQRIITAAIGGSLFIVVLILGGLWFALLISVLAVLAYREMIHMARIPVYSAPSLLGLAFLLALLLSFLHRANVIPVPSFLMISLEALFVLFLILFLVMTVMTKNQVTIEHLGPFLLAVFYVGIGLAQFIYAREAEGLTFIFFILAVIWSTDSGAYFIGRSLGKHKLWPSISPNKTIEGALGGIGVAVAVALLFQLLTGHFANYGKMLSLVLFVSIACQIGDLVESALKRYYGVKDSGMLLPGHGGVLDRFDSLIFVFVLLYLL</sequence>
<dbReference type="PANTHER" id="PTHR46382:SF1">
    <property type="entry name" value="PHOSPHATIDATE CYTIDYLYLTRANSFERASE"/>
    <property type="match status" value="1"/>
</dbReference>
<feature type="transmembrane region" description="Helical" evidence="19">
    <location>
        <begin position="49"/>
        <end position="68"/>
    </location>
</feature>
<dbReference type="GO" id="GO:0004605">
    <property type="term" value="F:phosphatidate cytidylyltransferase activity"/>
    <property type="evidence" value="ECO:0007669"/>
    <property type="project" value="UniProtKB-EC"/>
</dbReference>
<evidence type="ECO:0000256" key="5">
    <source>
        <dbReference type="ARBA" id="ARBA00010185"/>
    </source>
</evidence>
<feature type="transmembrane region" description="Helical" evidence="19">
    <location>
        <begin position="6"/>
        <end position="37"/>
    </location>
</feature>
<keyword evidence="9" id="KW-0444">Lipid biosynthesis</keyword>
<evidence type="ECO:0000256" key="9">
    <source>
        <dbReference type="ARBA" id="ARBA00022516"/>
    </source>
</evidence>
<accession>A0ABU0CLK7</accession>
<dbReference type="Proteomes" id="UP001232445">
    <property type="component" value="Unassembled WGS sequence"/>
</dbReference>
<keyword evidence="12 18" id="KW-0548">Nucleotidyltransferase</keyword>
<keyword evidence="8" id="KW-1003">Cell membrane</keyword>
<reference evidence="20 21" key="1">
    <citation type="submission" date="2023-07" db="EMBL/GenBank/DDBJ databases">
        <title>Genomic Encyclopedia of Type Strains, Phase IV (KMG-IV): sequencing the most valuable type-strain genomes for metagenomic binning, comparative biology and taxonomic classification.</title>
        <authorList>
            <person name="Goeker M."/>
        </authorList>
    </citation>
    <scope>NUCLEOTIDE SEQUENCE [LARGE SCALE GENOMIC DNA]</scope>
    <source>
        <strain evidence="20 21">DSM 17740</strain>
    </source>
</reference>
<keyword evidence="14" id="KW-0443">Lipid metabolism</keyword>
<evidence type="ECO:0000256" key="12">
    <source>
        <dbReference type="ARBA" id="ARBA00022695"/>
    </source>
</evidence>
<keyword evidence="15 19" id="KW-0472">Membrane</keyword>
<proteinExistence type="inferred from homology"/>
<keyword evidence="21" id="KW-1185">Reference proteome</keyword>
<evidence type="ECO:0000256" key="13">
    <source>
        <dbReference type="ARBA" id="ARBA00022989"/>
    </source>
</evidence>
<dbReference type="RefSeq" id="WP_307334251.1">
    <property type="nucleotide sequence ID" value="NZ_JAUSUQ010000001.1"/>
</dbReference>
<evidence type="ECO:0000256" key="17">
    <source>
        <dbReference type="ARBA" id="ARBA00023264"/>
    </source>
</evidence>
<evidence type="ECO:0000256" key="4">
    <source>
        <dbReference type="ARBA" id="ARBA00005189"/>
    </source>
</evidence>
<dbReference type="EMBL" id="JAUSUQ010000001">
    <property type="protein sequence ID" value="MDQ0337295.1"/>
    <property type="molecule type" value="Genomic_DNA"/>
</dbReference>
<dbReference type="InterPro" id="IPR000374">
    <property type="entry name" value="PC_trans"/>
</dbReference>
<comment type="similarity">
    <text evidence="5 18">Belongs to the CDS family.</text>
</comment>
<feature type="transmembrane region" description="Helical" evidence="19">
    <location>
        <begin position="137"/>
        <end position="158"/>
    </location>
</feature>
<evidence type="ECO:0000256" key="7">
    <source>
        <dbReference type="ARBA" id="ARBA00019373"/>
    </source>
</evidence>
<evidence type="ECO:0000256" key="11">
    <source>
        <dbReference type="ARBA" id="ARBA00022692"/>
    </source>
</evidence>
<evidence type="ECO:0000256" key="1">
    <source>
        <dbReference type="ARBA" id="ARBA00001698"/>
    </source>
</evidence>
<feature type="transmembrane region" description="Helical" evidence="19">
    <location>
        <begin position="80"/>
        <end position="100"/>
    </location>
</feature>
<feature type="transmembrane region" description="Helical" evidence="19">
    <location>
        <begin position="112"/>
        <end position="131"/>
    </location>
</feature>
<evidence type="ECO:0000256" key="19">
    <source>
        <dbReference type="SAM" id="Phobius"/>
    </source>
</evidence>
<evidence type="ECO:0000256" key="8">
    <source>
        <dbReference type="ARBA" id="ARBA00022475"/>
    </source>
</evidence>
<evidence type="ECO:0000256" key="3">
    <source>
        <dbReference type="ARBA" id="ARBA00005119"/>
    </source>
</evidence>
<evidence type="ECO:0000256" key="15">
    <source>
        <dbReference type="ARBA" id="ARBA00023136"/>
    </source>
</evidence>
<evidence type="ECO:0000256" key="18">
    <source>
        <dbReference type="RuleBase" id="RU003938"/>
    </source>
</evidence>
<keyword evidence="11 18" id="KW-0812">Transmembrane</keyword>
<comment type="pathway">
    <text evidence="3 18">Phospholipid metabolism; CDP-diacylglycerol biosynthesis; CDP-diacylglycerol from sn-glycerol 3-phosphate: step 3/3.</text>
</comment>
<keyword evidence="17" id="KW-1208">Phospholipid metabolism</keyword>
<comment type="subcellular location">
    <subcellularLocation>
        <location evidence="2">Cell membrane</location>
        <topology evidence="2">Multi-pass membrane protein</topology>
    </subcellularLocation>
</comment>
<dbReference type="EC" id="2.7.7.41" evidence="6 18"/>
<feature type="transmembrane region" description="Helical" evidence="19">
    <location>
        <begin position="179"/>
        <end position="201"/>
    </location>
</feature>
<evidence type="ECO:0000256" key="14">
    <source>
        <dbReference type="ARBA" id="ARBA00023098"/>
    </source>
</evidence>